<evidence type="ECO:0000313" key="2">
    <source>
        <dbReference type="EMBL" id="SLM17385.1"/>
    </source>
</evidence>
<organism evidence="2">
    <name type="scientific">uncultured spirochete</name>
    <dbReference type="NCBI Taxonomy" id="156406"/>
    <lineage>
        <taxon>Bacteria</taxon>
        <taxon>Pseudomonadati</taxon>
        <taxon>Spirochaetota</taxon>
        <taxon>Spirochaetia</taxon>
        <taxon>Spirochaetales</taxon>
        <taxon>environmental samples</taxon>
    </lineage>
</organism>
<accession>A0A3P3XMD8</accession>
<reference evidence="2" key="1">
    <citation type="submission" date="2017-02" db="EMBL/GenBank/DDBJ databases">
        <authorList>
            <person name="Regsiter A."/>
            <person name="William W."/>
        </authorList>
    </citation>
    <scope>NUCLEOTIDE SEQUENCE</scope>
    <source>
        <strain evidence="2">BdmA 4</strain>
    </source>
</reference>
<dbReference type="EMBL" id="FWDO01000003">
    <property type="protein sequence ID" value="SLM17385.1"/>
    <property type="molecule type" value="Genomic_DNA"/>
</dbReference>
<protein>
    <submittedName>
        <fullName evidence="2">Uncharacterized protein</fullName>
    </submittedName>
</protein>
<feature type="transmembrane region" description="Helical" evidence="1">
    <location>
        <begin position="164"/>
        <end position="183"/>
    </location>
</feature>
<gene>
    <name evidence="2" type="ORF">SPIRO4BDMA_30022</name>
</gene>
<feature type="transmembrane region" description="Helical" evidence="1">
    <location>
        <begin position="117"/>
        <end position="134"/>
    </location>
</feature>
<feature type="transmembrane region" description="Helical" evidence="1">
    <location>
        <begin position="92"/>
        <end position="111"/>
    </location>
</feature>
<dbReference type="AlphaFoldDB" id="A0A3P3XMD8"/>
<feature type="transmembrane region" description="Helical" evidence="1">
    <location>
        <begin position="28"/>
        <end position="49"/>
    </location>
</feature>
<name>A0A3P3XMD8_9SPIR</name>
<evidence type="ECO:0000256" key="1">
    <source>
        <dbReference type="SAM" id="Phobius"/>
    </source>
</evidence>
<keyword evidence="1" id="KW-1133">Transmembrane helix</keyword>
<feature type="transmembrane region" description="Helical" evidence="1">
    <location>
        <begin position="55"/>
        <end position="72"/>
    </location>
</feature>
<proteinExistence type="predicted"/>
<keyword evidence="1" id="KW-0812">Transmembrane</keyword>
<sequence length="187" mass="20444">MDEKDALKDIADIKALMRGMTTHVNRNAGWFFIVWGIIWIIGFMTTQVIGNDARFVWLALNILGIGLSFYLLRRFFGKRGGQMIPGLGRRIFLIFAGTAIFGILVGVLFGISSAEDITLLVVLLSGLCYFMAGIVGPAKNLYLGLLLWAASLVGRLAFPSYLPLIVAIVGGATFLGLGISFLLRREL</sequence>
<feature type="transmembrane region" description="Helical" evidence="1">
    <location>
        <begin position="141"/>
        <end position="158"/>
    </location>
</feature>
<keyword evidence="1" id="KW-0472">Membrane</keyword>